<dbReference type="AlphaFoldDB" id="A0A7C5KAD3"/>
<proteinExistence type="predicted"/>
<protein>
    <submittedName>
        <fullName evidence="1">DUF1292 domain-containing protein</fullName>
    </submittedName>
</protein>
<comment type="caution">
    <text evidence="1">The sequence shown here is derived from an EMBL/GenBank/DDBJ whole genome shotgun (WGS) entry which is preliminary data.</text>
</comment>
<evidence type="ECO:0000313" key="1">
    <source>
        <dbReference type="EMBL" id="HHI64956.1"/>
    </source>
</evidence>
<reference evidence="1" key="1">
    <citation type="journal article" date="2020" name="mSystems">
        <title>Genome- and Community-Level Interaction Insights into Carbon Utilization and Element Cycling Functions of Hydrothermarchaeota in Hydrothermal Sediment.</title>
        <authorList>
            <person name="Zhou Z."/>
            <person name="Liu Y."/>
            <person name="Xu W."/>
            <person name="Pan J."/>
            <person name="Luo Z.H."/>
            <person name="Li M."/>
        </authorList>
    </citation>
    <scope>NUCLEOTIDE SEQUENCE [LARGE SCALE GENOMIC DNA]</scope>
    <source>
        <strain evidence="1">SpSt-1019</strain>
    </source>
</reference>
<name>A0A7C5KAD3_9BACT</name>
<accession>A0A7C5KAD3</accession>
<sequence>MVEEDREFDELEIFEIEEEGVKKQYELLDKFELDDKLYFVLTPYFEEEVDSDYVPEISIFRQENDDFLTPVVIFGTEDTKVDESLTDEEFDKIYQYLKESFDFEDISE</sequence>
<dbReference type="InterPro" id="IPR009711">
    <property type="entry name" value="UPF0473"/>
</dbReference>
<dbReference type="EMBL" id="DRUY01000008">
    <property type="protein sequence ID" value="HHI64956.1"/>
    <property type="molecule type" value="Genomic_DNA"/>
</dbReference>
<organism evidence="1">
    <name type="scientific">Thermodesulfobium narugense</name>
    <dbReference type="NCBI Taxonomy" id="184064"/>
    <lineage>
        <taxon>Bacteria</taxon>
        <taxon>Pseudomonadati</taxon>
        <taxon>Thermodesulfobiota</taxon>
        <taxon>Thermodesulfobiia</taxon>
        <taxon>Thermodesulfobiales</taxon>
        <taxon>Thermodesulfobiaceae</taxon>
        <taxon>Thermodesulfobium</taxon>
    </lineage>
</organism>
<gene>
    <name evidence="1" type="ORF">ENL70_00220</name>
</gene>
<dbReference type="Pfam" id="PF06949">
    <property type="entry name" value="DUF1292"/>
    <property type="match status" value="1"/>
</dbReference>